<evidence type="ECO:0000313" key="1">
    <source>
        <dbReference type="EMBL" id="KFK40864.1"/>
    </source>
</evidence>
<sequence length="36" mass="3881">MKSLAPPRVKHTRIKTATCPGNSIAVSYDPIQGTLK</sequence>
<reference evidence="2" key="1">
    <citation type="journal article" date="2015" name="Nat. Plants">
        <title>Genome expansion of Arabis alpina linked with retrotransposition and reduced symmetric DNA methylation.</title>
        <authorList>
            <person name="Willing E.M."/>
            <person name="Rawat V."/>
            <person name="Mandakova T."/>
            <person name="Maumus F."/>
            <person name="James G.V."/>
            <person name="Nordstroem K.J."/>
            <person name="Becker C."/>
            <person name="Warthmann N."/>
            <person name="Chica C."/>
            <person name="Szarzynska B."/>
            <person name="Zytnicki M."/>
            <person name="Albani M.C."/>
            <person name="Kiefer C."/>
            <person name="Bergonzi S."/>
            <person name="Castaings L."/>
            <person name="Mateos J.L."/>
            <person name="Berns M.C."/>
            <person name="Bujdoso N."/>
            <person name="Piofczyk T."/>
            <person name="de Lorenzo L."/>
            <person name="Barrero-Sicilia C."/>
            <person name="Mateos I."/>
            <person name="Piednoel M."/>
            <person name="Hagmann J."/>
            <person name="Chen-Min-Tao R."/>
            <person name="Iglesias-Fernandez R."/>
            <person name="Schuster S.C."/>
            <person name="Alonso-Blanco C."/>
            <person name="Roudier F."/>
            <person name="Carbonero P."/>
            <person name="Paz-Ares J."/>
            <person name="Davis S.J."/>
            <person name="Pecinka A."/>
            <person name="Quesneville H."/>
            <person name="Colot V."/>
            <person name="Lysak M.A."/>
            <person name="Weigel D."/>
            <person name="Coupland G."/>
            <person name="Schneeberger K."/>
        </authorList>
    </citation>
    <scope>NUCLEOTIDE SEQUENCE [LARGE SCALE GENOMIC DNA]</scope>
    <source>
        <strain evidence="2">cv. Pajares</strain>
    </source>
</reference>
<proteinExistence type="predicted"/>
<name>A0A087HFG2_ARAAL</name>
<dbReference type="Proteomes" id="UP000029120">
    <property type="component" value="Chromosome 2"/>
</dbReference>
<organism evidence="1 2">
    <name type="scientific">Arabis alpina</name>
    <name type="common">Alpine rock-cress</name>
    <dbReference type="NCBI Taxonomy" id="50452"/>
    <lineage>
        <taxon>Eukaryota</taxon>
        <taxon>Viridiplantae</taxon>
        <taxon>Streptophyta</taxon>
        <taxon>Embryophyta</taxon>
        <taxon>Tracheophyta</taxon>
        <taxon>Spermatophyta</taxon>
        <taxon>Magnoliopsida</taxon>
        <taxon>eudicotyledons</taxon>
        <taxon>Gunneridae</taxon>
        <taxon>Pentapetalae</taxon>
        <taxon>rosids</taxon>
        <taxon>malvids</taxon>
        <taxon>Brassicales</taxon>
        <taxon>Brassicaceae</taxon>
        <taxon>Arabideae</taxon>
        <taxon>Arabis</taxon>
    </lineage>
</organism>
<accession>A0A087HFG2</accession>
<dbReference type="EMBL" id="CM002870">
    <property type="protein sequence ID" value="KFK40864.1"/>
    <property type="molecule type" value="Genomic_DNA"/>
</dbReference>
<dbReference type="Gramene" id="KFK40864">
    <property type="protein sequence ID" value="KFK40864"/>
    <property type="gene ID" value="AALP_AA2G051800"/>
</dbReference>
<gene>
    <name evidence="1" type="ordered locus">AALP_Aa2g051800</name>
</gene>
<dbReference type="OrthoDB" id="10594372at2759"/>
<dbReference type="AlphaFoldDB" id="A0A087HFG2"/>
<keyword evidence="2" id="KW-1185">Reference proteome</keyword>
<protein>
    <submittedName>
        <fullName evidence="1">Uncharacterized protein</fullName>
    </submittedName>
</protein>
<evidence type="ECO:0000313" key="2">
    <source>
        <dbReference type="Proteomes" id="UP000029120"/>
    </source>
</evidence>